<dbReference type="EMBL" id="KI517464">
    <property type="protein sequence ID" value="ESQ43395.1"/>
    <property type="molecule type" value="Genomic_DNA"/>
</dbReference>
<reference evidence="1 2" key="1">
    <citation type="journal article" date="2013" name="Front. Plant Sci.">
        <title>The Reference Genome of the Halophytic Plant Eutrema salsugineum.</title>
        <authorList>
            <person name="Yang R."/>
            <person name="Jarvis D.E."/>
            <person name="Chen H."/>
            <person name="Beilstein M.A."/>
            <person name="Grimwood J."/>
            <person name="Jenkins J."/>
            <person name="Shu S."/>
            <person name="Prochnik S."/>
            <person name="Xin M."/>
            <person name="Ma C."/>
            <person name="Schmutz J."/>
            <person name="Wing R.A."/>
            <person name="Mitchell-Olds T."/>
            <person name="Schumaker K.S."/>
            <person name="Wang X."/>
        </authorList>
    </citation>
    <scope>NUCLEOTIDE SEQUENCE [LARGE SCALE GENOMIC DNA]</scope>
</reference>
<dbReference type="Gramene" id="ESQ43395">
    <property type="protein sequence ID" value="ESQ43395"/>
    <property type="gene ID" value="EUTSA_v10016047mg"/>
</dbReference>
<name>V4KZJ2_EUTSA</name>
<organism evidence="1 2">
    <name type="scientific">Eutrema salsugineum</name>
    <name type="common">Saltwater cress</name>
    <name type="synonym">Sisymbrium salsugineum</name>
    <dbReference type="NCBI Taxonomy" id="72664"/>
    <lineage>
        <taxon>Eukaryota</taxon>
        <taxon>Viridiplantae</taxon>
        <taxon>Streptophyta</taxon>
        <taxon>Embryophyta</taxon>
        <taxon>Tracheophyta</taxon>
        <taxon>Spermatophyta</taxon>
        <taxon>Magnoliopsida</taxon>
        <taxon>eudicotyledons</taxon>
        <taxon>Gunneridae</taxon>
        <taxon>Pentapetalae</taxon>
        <taxon>rosids</taxon>
        <taxon>malvids</taxon>
        <taxon>Brassicales</taxon>
        <taxon>Brassicaceae</taxon>
        <taxon>Eutremeae</taxon>
        <taxon>Eutrema</taxon>
    </lineage>
</organism>
<accession>V4KZJ2</accession>
<gene>
    <name evidence="1" type="ORF">EUTSA_v10016047mg</name>
</gene>
<protein>
    <submittedName>
        <fullName evidence="1">Uncharacterized protein</fullName>
    </submittedName>
</protein>
<sequence>LSVFFILPFSSFSEKSEPDFNLEDIICKPSLDVNDRSEPGGLEGINDLDINTGSCKQGFEVRLGSVINTDFSKPGLEERTVSDINMDFSKPDLEMRTESDVNMGFNEPVFGLSWEPGLEFPKRIKMMMKLQKRNMNEEFDAVLLTNSKTESITILRNRE</sequence>
<dbReference type="AlphaFoldDB" id="V4KZJ2"/>
<evidence type="ECO:0000313" key="2">
    <source>
        <dbReference type="Proteomes" id="UP000030689"/>
    </source>
</evidence>
<dbReference type="Proteomes" id="UP000030689">
    <property type="component" value="Unassembled WGS sequence"/>
</dbReference>
<evidence type="ECO:0000313" key="1">
    <source>
        <dbReference type="EMBL" id="ESQ43395.1"/>
    </source>
</evidence>
<dbReference type="KEGG" id="eus:EUTSA_v10016047mg"/>
<feature type="non-terminal residue" evidence="1">
    <location>
        <position position="1"/>
    </location>
</feature>
<proteinExistence type="predicted"/>
<keyword evidence="2" id="KW-1185">Reference proteome</keyword>